<accession>A0A9K3D853</accession>
<name>A0A9K3D853_9EUKA</name>
<evidence type="ECO:0000313" key="2">
    <source>
        <dbReference type="EMBL" id="GIQ89003.1"/>
    </source>
</evidence>
<sequence length="298" mass="33173">RERKRERKRERERVTALTGAQADAEARALQTKEECEASITSAREANKAEMDALLLEFEQERASYRANEAESQVRIAEAAANAAEQYKKMIEDLREDLIAAEGRVSKAEAEAETTVNMLNEAFKRREESIAKEMDNLRKQIQLGRDAVLAERAKNDKTAGAAAEELEQQAKEHKEALKKMEADAAAERERALSELKADHLGALKDALAEQERQHAKAIAVLGAEQERQHAKAIAVLGAEHQMSKDSAVQLAIKETEEKVKSPLLKQIDRIKGQAAETEQKLRVSLASEINLKMEAEGQV</sequence>
<comment type="caution">
    <text evidence="2">The sequence shown here is derived from an EMBL/GenBank/DDBJ whole genome shotgun (WGS) entry which is preliminary data.</text>
</comment>
<feature type="non-terminal residue" evidence="2">
    <location>
        <position position="1"/>
    </location>
</feature>
<feature type="region of interest" description="Disordered" evidence="1">
    <location>
        <begin position="154"/>
        <end position="175"/>
    </location>
</feature>
<gene>
    <name evidence="2" type="ORF">KIPB_011375</name>
</gene>
<evidence type="ECO:0000313" key="3">
    <source>
        <dbReference type="Proteomes" id="UP000265618"/>
    </source>
</evidence>
<dbReference type="AlphaFoldDB" id="A0A9K3D853"/>
<keyword evidence="3" id="KW-1185">Reference proteome</keyword>
<dbReference type="EMBL" id="BDIP01004601">
    <property type="protein sequence ID" value="GIQ89003.1"/>
    <property type="molecule type" value="Genomic_DNA"/>
</dbReference>
<feature type="region of interest" description="Disordered" evidence="1">
    <location>
        <begin position="1"/>
        <end position="29"/>
    </location>
</feature>
<protein>
    <submittedName>
        <fullName evidence="2">Uncharacterized protein</fullName>
    </submittedName>
</protein>
<organism evidence="2 3">
    <name type="scientific">Kipferlia bialata</name>
    <dbReference type="NCBI Taxonomy" id="797122"/>
    <lineage>
        <taxon>Eukaryota</taxon>
        <taxon>Metamonada</taxon>
        <taxon>Carpediemonas-like organisms</taxon>
        <taxon>Kipferlia</taxon>
    </lineage>
</organism>
<reference evidence="2 3" key="1">
    <citation type="journal article" date="2018" name="PLoS ONE">
        <title>The draft genome of Kipferlia bialata reveals reductive genome evolution in fornicate parasites.</title>
        <authorList>
            <person name="Tanifuji G."/>
            <person name="Takabayashi S."/>
            <person name="Kume K."/>
            <person name="Takagi M."/>
            <person name="Nakayama T."/>
            <person name="Kamikawa R."/>
            <person name="Inagaki Y."/>
            <person name="Hashimoto T."/>
        </authorList>
    </citation>
    <scope>NUCLEOTIDE SEQUENCE [LARGE SCALE GENOMIC DNA]</scope>
    <source>
        <strain evidence="2">NY0173</strain>
    </source>
</reference>
<dbReference type="Proteomes" id="UP000265618">
    <property type="component" value="Unassembled WGS sequence"/>
</dbReference>
<evidence type="ECO:0000256" key="1">
    <source>
        <dbReference type="SAM" id="MobiDB-lite"/>
    </source>
</evidence>
<proteinExistence type="predicted"/>